<dbReference type="KEGG" id="mff:MFFC18_44180"/>
<dbReference type="AlphaFoldDB" id="A0A5B9PDM7"/>
<dbReference type="Gene3D" id="3.40.109.10">
    <property type="entry name" value="NADH Oxidase"/>
    <property type="match status" value="1"/>
</dbReference>
<accession>A0A5B9PDM7</accession>
<dbReference type="Proteomes" id="UP000322214">
    <property type="component" value="Chromosome"/>
</dbReference>
<evidence type="ECO:0000313" key="1">
    <source>
        <dbReference type="EMBL" id="QEG24498.1"/>
    </source>
</evidence>
<dbReference type="STRING" id="980251.GCA_001642875_01151"/>
<dbReference type="SUPFAM" id="SSF55469">
    <property type="entry name" value="FMN-dependent nitroreductase-like"/>
    <property type="match status" value="1"/>
</dbReference>
<name>A0A5B9PDM7_9BACT</name>
<dbReference type="GO" id="GO:0016491">
    <property type="term" value="F:oxidoreductase activity"/>
    <property type="evidence" value="ECO:0007669"/>
    <property type="project" value="InterPro"/>
</dbReference>
<evidence type="ECO:0008006" key="3">
    <source>
        <dbReference type="Google" id="ProtNLM"/>
    </source>
</evidence>
<organism evidence="1 2">
    <name type="scientific">Mariniblastus fucicola</name>
    <dbReference type="NCBI Taxonomy" id="980251"/>
    <lineage>
        <taxon>Bacteria</taxon>
        <taxon>Pseudomonadati</taxon>
        <taxon>Planctomycetota</taxon>
        <taxon>Planctomycetia</taxon>
        <taxon>Pirellulales</taxon>
        <taxon>Pirellulaceae</taxon>
        <taxon>Mariniblastus</taxon>
    </lineage>
</organism>
<protein>
    <recommendedName>
        <fullName evidence="3">Nitroreductase family protein</fullName>
    </recommendedName>
</protein>
<gene>
    <name evidence="1" type="ORF">MFFC18_44180</name>
</gene>
<evidence type="ECO:0000313" key="2">
    <source>
        <dbReference type="Proteomes" id="UP000322214"/>
    </source>
</evidence>
<dbReference type="InterPro" id="IPR000415">
    <property type="entry name" value="Nitroreductase-like"/>
</dbReference>
<dbReference type="PANTHER" id="PTHR43821:SF1">
    <property type="entry name" value="NAD(P)H NITROREDUCTASE YDJA-RELATED"/>
    <property type="match status" value="1"/>
</dbReference>
<reference evidence="1 2" key="1">
    <citation type="submission" date="2019-08" db="EMBL/GenBank/DDBJ databases">
        <title>Deep-cultivation of Planctomycetes and their phenomic and genomic characterization uncovers novel biology.</title>
        <authorList>
            <person name="Wiegand S."/>
            <person name="Jogler M."/>
            <person name="Boedeker C."/>
            <person name="Pinto D."/>
            <person name="Vollmers J."/>
            <person name="Rivas-Marin E."/>
            <person name="Kohn T."/>
            <person name="Peeters S.H."/>
            <person name="Heuer A."/>
            <person name="Rast P."/>
            <person name="Oberbeckmann S."/>
            <person name="Bunk B."/>
            <person name="Jeske O."/>
            <person name="Meyerdierks A."/>
            <person name="Storesund J.E."/>
            <person name="Kallscheuer N."/>
            <person name="Luecker S."/>
            <person name="Lage O.M."/>
            <person name="Pohl T."/>
            <person name="Merkel B.J."/>
            <person name="Hornburger P."/>
            <person name="Mueller R.-W."/>
            <person name="Bruemmer F."/>
            <person name="Labrenz M."/>
            <person name="Spormann A.M."/>
            <person name="Op den Camp H."/>
            <person name="Overmann J."/>
            <person name="Amann R."/>
            <person name="Jetten M.S.M."/>
            <person name="Mascher T."/>
            <person name="Medema M.H."/>
            <person name="Devos D.P."/>
            <person name="Kaster A.-K."/>
            <person name="Ovreas L."/>
            <person name="Rohde M."/>
            <person name="Galperin M.Y."/>
            <person name="Jogler C."/>
        </authorList>
    </citation>
    <scope>NUCLEOTIDE SEQUENCE [LARGE SCALE GENOMIC DNA]</scope>
    <source>
        <strain evidence="1 2">FC18</strain>
    </source>
</reference>
<keyword evidence="2" id="KW-1185">Reference proteome</keyword>
<dbReference type="InterPro" id="IPR052530">
    <property type="entry name" value="NAD(P)H_nitroreductase"/>
</dbReference>
<dbReference type="OrthoDB" id="214452at2"/>
<dbReference type="PANTHER" id="PTHR43821">
    <property type="entry name" value="NAD(P)H NITROREDUCTASE YDJA-RELATED"/>
    <property type="match status" value="1"/>
</dbReference>
<dbReference type="RefSeq" id="WP_075083925.1">
    <property type="nucleotide sequence ID" value="NZ_CP042912.1"/>
</dbReference>
<sequence>MNDQESISLREAIQKRHTLKVLADPDAPWPQPANSLRDKVNDLLKMATNAPYHKPADKVHFNDPLNSPVPWRFHVVDAAACRELSERLADVDVPTGKIRNMLAAADALVMSNWLPNPADQDLEFQQFLPTLQNMEHIAAGSAAIQNLLLLATEAGWNNYWSSGGVLRSEMVFQWMGIPLNQILLGAIFLFPSATGDADVKPGSLRDRKGDTSQWSRWVELS</sequence>
<dbReference type="EMBL" id="CP042912">
    <property type="protein sequence ID" value="QEG24498.1"/>
    <property type="molecule type" value="Genomic_DNA"/>
</dbReference>
<proteinExistence type="predicted"/>